<dbReference type="PANTHER" id="PTHR22974">
    <property type="entry name" value="MIXED LINEAGE PROTEIN KINASE"/>
    <property type="match status" value="1"/>
</dbReference>
<keyword evidence="1" id="KW-0723">Serine/threonine-protein kinase</keyword>
<keyword evidence="5 6" id="KW-0067">ATP-binding</keyword>
<dbReference type="OrthoDB" id="20524at2759"/>
<sequence length="292" mass="33546">MLSRLLSIAGIPYRIDEEIGHGLHSVVFGGYDLRDGQAVAIKIVNFTPGLIGAKMDTESRRHSYWKEVELLQYLQDLNPYVIRLFNYDYNDRYGMIVMERGGTFRDTLIDYLFAGRVMTSASIQKFWSQMVKAIHHLHQIGIVHGDCKPENFIQVGKDGSSLKLIDMGISFQLPPYVTSRLHTAAGTPDYVSPEMVYSYGMSGDKAKFGYKADIWALGVVLFEMAFGYRPLQALGDNERKINYLGRLRRDIHIPDHPDKDLRDILRRCLRANHRRRPNTEQILNHPFLTNPR</sequence>
<evidence type="ECO:0000256" key="1">
    <source>
        <dbReference type="ARBA" id="ARBA00022527"/>
    </source>
</evidence>
<dbReference type="GO" id="GO:0007094">
    <property type="term" value="P:mitotic spindle assembly checkpoint signaling"/>
    <property type="evidence" value="ECO:0007669"/>
    <property type="project" value="TreeGrafter"/>
</dbReference>
<dbReference type="PROSITE" id="PS50011">
    <property type="entry name" value="PROTEIN_KINASE_DOM"/>
    <property type="match status" value="1"/>
</dbReference>
<keyword evidence="2" id="KW-0808">Transferase</keyword>
<evidence type="ECO:0000256" key="6">
    <source>
        <dbReference type="PROSITE-ProRule" id="PRU10141"/>
    </source>
</evidence>
<dbReference type="PROSITE" id="PS00107">
    <property type="entry name" value="PROTEIN_KINASE_ATP"/>
    <property type="match status" value="1"/>
</dbReference>
<keyword evidence="4" id="KW-0418">Kinase</keyword>
<evidence type="ECO:0000256" key="4">
    <source>
        <dbReference type="ARBA" id="ARBA00022777"/>
    </source>
</evidence>
<feature type="binding site" evidence="6">
    <location>
        <position position="42"/>
    </location>
    <ligand>
        <name>ATP</name>
        <dbReference type="ChEBI" id="CHEBI:30616"/>
    </ligand>
</feature>
<dbReference type="Proteomes" id="UP000663852">
    <property type="component" value="Unassembled WGS sequence"/>
</dbReference>
<feature type="domain" description="Protein kinase" evidence="7">
    <location>
        <begin position="13"/>
        <end position="288"/>
    </location>
</feature>
<dbReference type="GO" id="GO:0033316">
    <property type="term" value="P:meiotic spindle assembly checkpoint signaling"/>
    <property type="evidence" value="ECO:0007669"/>
    <property type="project" value="TreeGrafter"/>
</dbReference>
<reference evidence="8" key="1">
    <citation type="submission" date="2021-02" db="EMBL/GenBank/DDBJ databases">
        <authorList>
            <person name="Nowell W R."/>
        </authorList>
    </citation>
    <scope>NUCLEOTIDE SEQUENCE</scope>
</reference>
<name>A0A814GN24_ADIRI</name>
<dbReference type="GO" id="GO:0005634">
    <property type="term" value="C:nucleus"/>
    <property type="evidence" value="ECO:0007669"/>
    <property type="project" value="TreeGrafter"/>
</dbReference>
<dbReference type="Pfam" id="PF00069">
    <property type="entry name" value="Pkinase"/>
    <property type="match status" value="1"/>
</dbReference>
<evidence type="ECO:0000259" key="7">
    <source>
        <dbReference type="PROSITE" id="PS50011"/>
    </source>
</evidence>
<proteinExistence type="predicted"/>
<organism evidence="8 9">
    <name type="scientific">Adineta ricciae</name>
    <name type="common">Rotifer</name>
    <dbReference type="NCBI Taxonomy" id="249248"/>
    <lineage>
        <taxon>Eukaryota</taxon>
        <taxon>Metazoa</taxon>
        <taxon>Spiralia</taxon>
        <taxon>Gnathifera</taxon>
        <taxon>Rotifera</taxon>
        <taxon>Eurotatoria</taxon>
        <taxon>Bdelloidea</taxon>
        <taxon>Adinetida</taxon>
        <taxon>Adinetidae</taxon>
        <taxon>Adineta</taxon>
    </lineage>
</organism>
<dbReference type="GO" id="GO:0034501">
    <property type="term" value="P:protein localization to kinetochore"/>
    <property type="evidence" value="ECO:0007669"/>
    <property type="project" value="TreeGrafter"/>
</dbReference>
<dbReference type="GO" id="GO:0004712">
    <property type="term" value="F:protein serine/threonine/tyrosine kinase activity"/>
    <property type="evidence" value="ECO:0007669"/>
    <property type="project" value="TreeGrafter"/>
</dbReference>
<evidence type="ECO:0000313" key="9">
    <source>
        <dbReference type="Proteomes" id="UP000663852"/>
    </source>
</evidence>
<gene>
    <name evidence="8" type="ORF">EDS130_LOCUS14775</name>
</gene>
<dbReference type="EMBL" id="CAJNOJ010000061">
    <property type="protein sequence ID" value="CAF0998788.1"/>
    <property type="molecule type" value="Genomic_DNA"/>
</dbReference>
<dbReference type="InterPro" id="IPR017441">
    <property type="entry name" value="Protein_kinase_ATP_BS"/>
</dbReference>
<evidence type="ECO:0000256" key="2">
    <source>
        <dbReference type="ARBA" id="ARBA00022679"/>
    </source>
</evidence>
<evidence type="ECO:0000256" key="3">
    <source>
        <dbReference type="ARBA" id="ARBA00022741"/>
    </source>
</evidence>
<keyword evidence="3 6" id="KW-0547">Nucleotide-binding</keyword>
<dbReference type="GO" id="GO:0000776">
    <property type="term" value="C:kinetochore"/>
    <property type="evidence" value="ECO:0007669"/>
    <property type="project" value="TreeGrafter"/>
</dbReference>
<dbReference type="GO" id="GO:0004674">
    <property type="term" value="F:protein serine/threonine kinase activity"/>
    <property type="evidence" value="ECO:0007669"/>
    <property type="project" value="UniProtKB-KW"/>
</dbReference>
<comment type="caution">
    <text evidence="8">The sequence shown here is derived from an EMBL/GenBank/DDBJ whole genome shotgun (WGS) entry which is preliminary data.</text>
</comment>
<dbReference type="GO" id="GO:0007059">
    <property type="term" value="P:chromosome segregation"/>
    <property type="evidence" value="ECO:0007669"/>
    <property type="project" value="TreeGrafter"/>
</dbReference>
<dbReference type="InterPro" id="IPR011009">
    <property type="entry name" value="Kinase-like_dom_sf"/>
</dbReference>
<evidence type="ECO:0000256" key="5">
    <source>
        <dbReference type="ARBA" id="ARBA00022840"/>
    </source>
</evidence>
<dbReference type="PANTHER" id="PTHR22974:SF21">
    <property type="entry name" value="DUAL SPECIFICITY PROTEIN KINASE TTK"/>
    <property type="match status" value="1"/>
</dbReference>
<dbReference type="Gene3D" id="3.30.200.20">
    <property type="entry name" value="Phosphorylase Kinase, domain 1"/>
    <property type="match status" value="1"/>
</dbReference>
<evidence type="ECO:0000313" key="8">
    <source>
        <dbReference type="EMBL" id="CAF0998788.1"/>
    </source>
</evidence>
<dbReference type="Gene3D" id="1.10.510.10">
    <property type="entry name" value="Transferase(Phosphotransferase) domain 1"/>
    <property type="match status" value="1"/>
</dbReference>
<dbReference type="InterPro" id="IPR000719">
    <property type="entry name" value="Prot_kinase_dom"/>
</dbReference>
<accession>A0A814GN24</accession>
<dbReference type="SUPFAM" id="SSF56112">
    <property type="entry name" value="Protein kinase-like (PK-like)"/>
    <property type="match status" value="1"/>
</dbReference>
<protein>
    <recommendedName>
        <fullName evidence="7">Protein kinase domain-containing protein</fullName>
    </recommendedName>
</protein>
<dbReference type="GO" id="GO:0005524">
    <property type="term" value="F:ATP binding"/>
    <property type="evidence" value="ECO:0007669"/>
    <property type="project" value="UniProtKB-UniRule"/>
</dbReference>
<dbReference type="AlphaFoldDB" id="A0A814GN24"/>